<proteinExistence type="predicted"/>
<dbReference type="Gene3D" id="1.10.10.10">
    <property type="entry name" value="Winged helix-like DNA-binding domain superfamily/Winged helix DNA-binding domain"/>
    <property type="match status" value="1"/>
</dbReference>
<dbReference type="InterPro" id="IPR036388">
    <property type="entry name" value="WH-like_DNA-bd_sf"/>
</dbReference>
<dbReference type="Proteomes" id="UP000243525">
    <property type="component" value="Unassembled WGS sequence"/>
</dbReference>
<dbReference type="AlphaFoldDB" id="A0A2T5C4L8"/>
<protein>
    <submittedName>
        <fullName evidence="2">DNA-binding CsgD family transcriptional regulator</fullName>
    </submittedName>
</protein>
<dbReference type="InterPro" id="IPR016032">
    <property type="entry name" value="Sig_transdc_resp-reg_C-effctor"/>
</dbReference>
<gene>
    <name evidence="2" type="ORF">C8N47_10388</name>
</gene>
<keyword evidence="2" id="KW-0238">DNA-binding</keyword>
<dbReference type="InterPro" id="IPR000792">
    <property type="entry name" value="Tscrpt_reg_LuxR_C"/>
</dbReference>
<comment type="caution">
    <text evidence="2">The sequence shown here is derived from an EMBL/GenBank/DDBJ whole genome shotgun (WGS) entry which is preliminary data.</text>
</comment>
<organism evidence="2 3">
    <name type="scientific">Mangrovibacterium marinum</name>
    <dbReference type="NCBI Taxonomy" id="1639118"/>
    <lineage>
        <taxon>Bacteria</taxon>
        <taxon>Pseudomonadati</taxon>
        <taxon>Bacteroidota</taxon>
        <taxon>Bacteroidia</taxon>
        <taxon>Marinilabiliales</taxon>
        <taxon>Prolixibacteraceae</taxon>
        <taxon>Mangrovibacterium</taxon>
    </lineage>
</organism>
<evidence type="ECO:0000313" key="2">
    <source>
        <dbReference type="EMBL" id="PTN09794.1"/>
    </source>
</evidence>
<dbReference type="GO" id="GO:0006355">
    <property type="term" value="P:regulation of DNA-templated transcription"/>
    <property type="evidence" value="ECO:0007669"/>
    <property type="project" value="InterPro"/>
</dbReference>
<accession>A0A2T5C4L8</accession>
<keyword evidence="3" id="KW-1185">Reference proteome</keyword>
<dbReference type="EMBL" id="QAAD01000003">
    <property type="protein sequence ID" value="PTN09794.1"/>
    <property type="molecule type" value="Genomic_DNA"/>
</dbReference>
<reference evidence="2 3" key="1">
    <citation type="submission" date="2018-04" db="EMBL/GenBank/DDBJ databases">
        <title>Genomic Encyclopedia of Archaeal and Bacterial Type Strains, Phase II (KMG-II): from individual species to whole genera.</title>
        <authorList>
            <person name="Goeker M."/>
        </authorList>
    </citation>
    <scope>NUCLEOTIDE SEQUENCE [LARGE SCALE GENOMIC DNA]</scope>
    <source>
        <strain evidence="2 3">DSM 28823</strain>
    </source>
</reference>
<dbReference type="SMART" id="SM00421">
    <property type="entry name" value="HTH_LUXR"/>
    <property type="match status" value="1"/>
</dbReference>
<dbReference type="SUPFAM" id="SSF46894">
    <property type="entry name" value="C-terminal effector domain of the bipartite response regulators"/>
    <property type="match status" value="1"/>
</dbReference>
<dbReference type="RefSeq" id="WP_107821178.1">
    <property type="nucleotide sequence ID" value="NZ_OY782574.1"/>
</dbReference>
<dbReference type="GO" id="GO:0003677">
    <property type="term" value="F:DNA binding"/>
    <property type="evidence" value="ECO:0007669"/>
    <property type="project" value="UniProtKB-KW"/>
</dbReference>
<evidence type="ECO:0000259" key="1">
    <source>
        <dbReference type="SMART" id="SM00421"/>
    </source>
</evidence>
<evidence type="ECO:0000313" key="3">
    <source>
        <dbReference type="Proteomes" id="UP000243525"/>
    </source>
</evidence>
<sequence>MYKNQNKLEFIYTSADNSRTSCFRSSIADLVKRNVDGEIGLVDRASQRFLTYRSRLAQPFAGFLGPDFHQQPASSFFYDQLNGNDRRFVKDSIDQVSQFLEKLPDNHYSKYQLTVDACLKNTDNEYLRLMCHLVFLPSVKGWPEGGCLVLFHRISTNCSYSPPLRCFYETDSRQRVLFKDGEGSMPEFSDCRCAILELLMMGKVSKEAAEIRHCSKSTIDNTINGLLRCLHLTNRLHLVHYLKCFGRLND</sequence>
<name>A0A2T5C4L8_9BACT</name>
<feature type="domain" description="HTH luxR-type" evidence="1">
    <location>
        <begin position="185"/>
        <end position="242"/>
    </location>
</feature>